<name>A0A1F5VX71_9BACT</name>
<dbReference type="SUPFAM" id="SSF48452">
    <property type="entry name" value="TPR-like"/>
    <property type="match status" value="1"/>
</dbReference>
<dbReference type="Gene3D" id="1.25.40.10">
    <property type="entry name" value="Tetratricopeptide repeat domain"/>
    <property type="match status" value="1"/>
</dbReference>
<dbReference type="EMBL" id="MFGW01000035">
    <property type="protein sequence ID" value="OGF67998.1"/>
    <property type="molecule type" value="Genomic_DNA"/>
</dbReference>
<dbReference type="Proteomes" id="UP000178943">
    <property type="component" value="Unassembled WGS sequence"/>
</dbReference>
<dbReference type="AlphaFoldDB" id="A0A1F5VX71"/>
<comment type="caution">
    <text evidence="1">The sequence shown here is derived from an EMBL/GenBank/DDBJ whole genome shotgun (WGS) entry which is preliminary data.</text>
</comment>
<accession>A0A1F5VX71</accession>
<evidence type="ECO:0000313" key="1">
    <source>
        <dbReference type="EMBL" id="OGF67998.1"/>
    </source>
</evidence>
<organism evidence="1 2">
    <name type="scientific">Candidatus Fischerbacteria bacterium RBG_13_37_8</name>
    <dbReference type="NCBI Taxonomy" id="1817863"/>
    <lineage>
        <taxon>Bacteria</taxon>
        <taxon>Candidatus Fischeribacteriota</taxon>
    </lineage>
</organism>
<reference evidence="1 2" key="1">
    <citation type="journal article" date="2016" name="Nat. Commun.">
        <title>Thousands of microbial genomes shed light on interconnected biogeochemical processes in an aquifer system.</title>
        <authorList>
            <person name="Anantharaman K."/>
            <person name="Brown C.T."/>
            <person name="Hug L.A."/>
            <person name="Sharon I."/>
            <person name="Castelle C.J."/>
            <person name="Probst A.J."/>
            <person name="Thomas B.C."/>
            <person name="Singh A."/>
            <person name="Wilkins M.J."/>
            <person name="Karaoz U."/>
            <person name="Brodie E.L."/>
            <person name="Williams K.H."/>
            <person name="Hubbard S.S."/>
            <person name="Banfield J.F."/>
        </authorList>
    </citation>
    <scope>NUCLEOTIDE SEQUENCE [LARGE SCALE GENOMIC DNA]</scope>
</reference>
<evidence type="ECO:0000313" key="2">
    <source>
        <dbReference type="Proteomes" id="UP000178943"/>
    </source>
</evidence>
<sequence>MQFNIDASNAAQKSIEASQKVLEIQPENALAYRNIGSAYALKAVTDLHHEREKDMQSSKQNALAAFQKAIILNPRGEPLVIIVQYSLLKLDGL</sequence>
<proteinExistence type="predicted"/>
<gene>
    <name evidence="1" type="ORF">A2Y62_21540</name>
</gene>
<dbReference type="InterPro" id="IPR011990">
    <property type="entry name" value="TPR-like_helical_dom_sf"/>
</dbReference>
<protein>
    <submittedName>
        <fullName evidence="1">Uncharacterized protein</fullName>
    </submittedName>
</protein>